<evidence type="ECO:0000313" key="4">
    <source>
        <dbReference type="RefSeq" id="XP_015592840.1"/>
    </source>
</evidence>
<evidence type="ECO:0000313" key="5">
    <source>
        <dbReference type="RefSeq" id="XP_024939768.1"/>
    </source>
</evidence>
<reference evidence="4 5" key="1">
    <citation type="submission" date="2025-04" db="UniProtKB">
        <authorList>
            <consortium name="RefSeq"/>
        </authorList>
    </citation>
    <scope>IDENTIFICATION</scope>
</reference>
<dbReference type="RefSeq" id="XP_015592840.1">
    <property type="nucleotide sequence ID" value="XM_015737354.2"/>
</dbReference>
<evidence type="ECO:0000256" key="1">
    <source>
        <dbReference type="SAM" id="MobiDB-lite"/>
    </source>
</evidence>
<feature type="chain" id="PRO_5044709541" evidence="2">
    <location>
        <begin position="20"/>
        <end position="212"/>
    </location>
</feature>
<dbReference type="GeneID" id="107266659"/>
<evidence type="ECO:0000313" key="3">
    <source>
        <dbReference type="Proteomes" id="UP000694920"/>
    </source>
</evidence>
<evidence type="ECO:0000256" key="2">
    <source>
        <dbReference type="SAM" id="SignalP"/>
    </source>
</evidence>
<feature type="region of interest" description="Disordered" evidence="1">
    <location>
        <begin position="98"/>
        <end position="143"/>
    </location>
</feature>
<feature type="compositionally biased region" description="Basic and acidic residues" evidence="1">
    <location>
        <begin position="104"/>
        <end position="129"/>
    </location>
</feature>
<keyword evidence="3" id="KW-1185">Reference proteome</keyword>
<dbReference type="AlphaFoldDB" id="A0AAJ7W087"/>
<proteinExistence type="predicted"/>
<dbReference type="Proteomes" id="UP000694920">
    <property type="component" value="Unplaced"/>
</dbReference>
<name>A0AAJ7W087_CEPCN</name>
<dbReference type="KEGG" id="ccin:107266659"/>
<sequence length="212" mass="23422">MKGYIGYLVLCIFLAKVQCKPQITKLFPVKELAAFHERTNEVNPLDKLLGKLRATYNFVFHKPEDTSNVEKILSRDPSDPDVEALKKIWANVAPTVANSSTKNKNADDRSYDVSEESKKNSLSTDEKASAVETSTSTASKDDWLDDIEAPKQLDQLELTADSDDDSSVESVTPHSTLHIPVTVGRHLLEWLGSLLGLTYGAYAKLALAIKNT</sequence>
<accession>A0AAJ7W087</accession>
<protein>
    <submittedName>
        <fullName evidence="4 5">Uncharacterized protein LOC107266659</fullName>
    </submittedName>
</protein>
<feature type="signal peptide" evidence="2">
    <location>
        <begin position="1"/>
        <end position="19"/>
    </location>
</feature>
<gene>
    <name evidence="4 5" type="primary">LOC107266659</name>
</gene>
<organism evidence="3 5">
    <name type="scientific">Cephus cinctus</name>
    <name type="common">Wheat stem sawfly</name>
    <dbReference type="NCBI Taxonomy" id="211228"/>
    <lineage>
        <taxon>Eukaryota</taxon>
        <taxon>Metazoa</taxon>
        <taxon>Ecdysozoa</taxon>
        <taxon>Arthropoda</taxon>
        <taxon>Hexapoda</taxon>
        <taxon>Insecta</taxon>
        <taxon>Pterygota</taxon>
        <taxon>Neoptera</taxon>
        <taxon>Endopterygota</taxon>
        <taxon>Hymenoptera</taxon>
        <taxon>Cephoidea</taxon>
        <taxon>Cephidae</taxon>
        <taxon>Cephus</taxon>
    </lineage>
</organism>
<dbReference type="RefSeq" id="XP_024939768.1">
    <property type="nucleotide sequence ID" value="XM_025084000.1"/>
</dbReference>
<keyword evidence="2" id="KW-0732">Signal</keyword>